<dbReference type="SMART" id="SM00331">
    <property type="entry name" value="PP2C_SIG"/>
    <property type="match status" value="1"/>
</dbReference>
<dbReference type="Proteomes" id="UP000217083">
    <property type="component" value="Unassembled WGS sequence"/>
</dbReference>
<dbReference type="NCBIfam" id="NF033484">
    <property type="entry name" value="Stp1_PP2C_phos"/>
    <property type="match status" value="1"/>
</dbReference>
<keyword evidence="11" id="KW-1185">Reference proteome</keyword>
<dbReference type="EMBL" id="NPIA01000001">
    <property type="protein sequence ID" value="OZM58548.1"/>
    <property type="molecule type" value="Genomic_DNA"/>
</dbReference>
<evidence type="ECO:0000313" key="11">
    <source>
        <dbReference type="Proteomes" id="UP000217083"/>
    </source>
</evidence>
<evidence type="ECO:0000256" key="1">
    <source>
        <dbReference type="ARBA" id="ARBA00001936"/>
    </source>
</evidence>
<name>A0A263BY76_9BACI</name>
<keyword evidence="4" id="KW-0378">Hydrolase</keyword>
<evidence type="ECO:0000256" key="8">
    <source>
        <dbReference type="ARBA" id="ARBA00048336"/>
    </source>
</evidence>
<dbReference type="Pfam" id="PF13672">
    <property type="entry name" value="PP2C_2"/>
    <property type="match status" value="1"/>
</dbReference>
<gene>
    <name evidence="10" type="ORF">CIB95_02985</name>
</gene>
<evidence type="ECO:0000256" key="4">
    <source>
        <dbReference type="ARBA" id="ARBA00022801"/>
    </source>
</evidence>
<keyword evidence="6" id="KW-0464">Manganese</keyword>
<comment type="catalytic activity">
    <reaction evidence="7">
        <text>O-phospho-L-seryl-[protein] + H2O = L-seryl-[protein] + phosphate</text>
        <dbReference type="Rhea" id="RHEA:20629"/>
        <dbReference type="Rhea" id="RHEA-COMP:9863"/>
        <dbReference type="Rhea" id="RHEA-COMP:11604"/>
        <dbReference type="ChEBI" id="CHEBI:15377"/>
        <dbReference type="ChEBI" id="CHEBI:29999"/>
        <dbReference type="ChEBI" id="CHEBI:43474"/>
        <dbReference type="ChEBI" id="CHEBI:83421"/>
        <dbReference type="EC" id="3.1.3.16"/>
    </reaction>
</comment>
<sequence>MESVFITDRGKVRELNEDCGGIFTNKTNEKLVVIADGMGGHRAGDVASNMTVDLFKQLWEQIENIDSPDQAENWFSEVVLEVNKQILAHSKSNEHCEGMGTTIVATILTKDFATICHIGDSRCYIVNDSSVQLLTQDHSLVNELLKSGQITELEADNHPKRNVLIRALGTDENVEASIQTIGWDEGDTMLLCSDGLSDKLQTMEMESILLNGQNVKLRAERLVELANENGGEDNISVALVEHKPVCSEGGC</sequence>
<accession>A0A263BY76</accession>
<dbReference type="PANTHER" id="PTHR47992">
    <property type="entry name" value="PROTEIN PHOSPHATASE"/>
    <property type="match status" value="1"/>
</dbReference>
<dbReference type="SMART" id="SM00332">
    <property type="entry name" value="PP2Cc"/>
    <property type="match status" value="1"/>
</dbReference>
<evidence type="ECO:0000256" key="3">
    <source>
        <dbReference type="ARBA" id="ARBA00022723"/>
    </source>
</evidence>
<dbReference type="InterPro" id="IPR036457">
    <property type="entry name" value="PPM-type-like_dom_sf"/>
</dbReference>
<comment type="caution">
    <text evidence="10">The sequence shown here is derived from an EMBL/GenBank/DDBJ whole genome shotgun (WGS) entry which is preliminary data.</text>
</comment>
<proteinExistence type="predicted"/>
<evidence type="ECO:0000256" key="6">
    <source>
        <dbReference type="ARBA" id="ARBA00023211"/>
    </source>
</evidence>
<dbReference type="RefSeq" id="WP_094921599.1">
    <property type="nucleotide sequence ID" value="NZ_NPIA01000001.1"/>
</dbReference>
<dbReference type="GO" id="GO:0004722">
    <property type="term" value="F:protein serine/threonine phosphatase activity"/>
    <property type="evidence" value="ECO:0007669"/>
    <property type="project" value="UniProtKB-EC"/>
</dbReference>
<keyword evidence="5" id="KW-0904">Protein phosphatase</keyword>
<dbReference type="EC" id="3.1.3.16" evidence="2"/>
<dbReference type="InterPro" id="IPR015655">
    <property type="entry name" value="PP2C"/>
</dbReference>
<dbReference type="AlphaFoldDB" id="A0A263BY76"/>
<evidence type="ECO:0000256" key="5">
    <source>
        <dbReference type="ARBA" id="ARBA00022912"/>
    </source>
</evidence>
<comment type="cofactor">
    <cofactor evidence="1">
        <name>Mn(2+)</name>
        <dbReference type="ChEBI" id="CHEBI:29035"/>
    </cofactor>
</comment>
<dbReference type="Gene3D" id="3.60.40.10">
    <property type="entry name" value="PPM-type phosphatase domain"/>
    <property type="match status" value="1"/>
</dbReference>
<dbReference type="InterPro" id="IPR001932">
    <property type="entry name" value="PPM-type_phosphatase-like_dom"/>
</dbReference>
<dbReference type="SUPFAM" id="SSF81606">
    <property type="entry name" value="PP2C-like"/>
    <property type="match status" value="1"/>
</dbReference>
<evidence type="ECO:0000313" key="10">
    <source>
        <dbReference type="EMBL" id="OZM58548.1"/>
    </source>
</evidence>
<dbReference type="FunFam" id="3.60.40.10:FF:000002">
    <property type="entry name" value="Serine/threonine phosphatase stp"/>
    <property type="match status" value="1"/>
</dbReference>
<evidence type="ECO:0000259" key="9">
    <source>
        <dbReference type="PROSITE" id="PS51746"/>
    </source>
</evidence>
<reference evidence="11" key="1">
    <citation type="submission" date="2017-08" db="EMBL/GenBank/DDBJ databases">
        <authorList>
            <person name="Huang Z."/>
        </authorList>
    </citation>
    <scope>NUCLEOTIDE SEQUENCE [LARGE SCALE GENOMIC DNA]</scope>
    <source>
        <strain evidence="11">SA5d-4</strain>
    </source>
</reference>
<protein>
    <recommendedName>
        <fullName evidence="2">protein-serine/threonine phosphatase</fullName>
        <ecNumber evidence="2">3.1.3.16</ecNumber>
    </recommendedName>
</protein>
<feature type="domain" description="PPM-type phosphatase" evidence="9">
    <location>
        <begin position="2"/>
        <end position="242"/>
    </location>
</feature>
<comment type="catalytic activity">
    <reaction evidence="8">
        <text>O-phospho-L-threonyl-[protein] + H2O = L-threonyl-[protein] + phosphate</text>
        <dbReference type="Rhea" id="RHEA:47004"/>
        <dbReference type="Rhea" id="RHEA-COMP:11060"/>
        <dbReference type="Rhea" id="RHEA-COMP:11605"/>
        <dbReference type="ChEBI" id="CHEBI:15377"/>
        <dbReference type="ChEBI" id="CHEBI:30013"/>
        <dbReference type="ChEBI" id="CHEBI:43474"/>
        <dbReference type="ChEBI" id="CHEBI:61977"/>
        <dbReference type="EC" id="3.1.3.16"/>
    </reaction>
</comment>
<dbReference type="PROSITE" id="PS51746">
    <property type="entry name" value="PPM_2"/>
    <property type="match status" value="1"/>
</dbReference>
<reference evidence="10 11" key="2">
    <citation type="submission" date="2017-09" db="EMBL/GenBank/DDBJ databases">
        <title>Bacillus patelloidae sp. nov., isolated from the intestinal tract of a marine limpet.</title>
        <authorList>
            <person name="Liu R."/>
            <person name="Dong C."/>
            <person name="Shao Z."/>
        </authorList>
    </citation>
    <scope>NUCLEOTIDE SEQUENCE [LARGE SCALE GENOMIC DNA]</scope>
    <source>
        <strain evidence="10 11">SA5d-4</strain>
    </source>
</reference>
<evidence type="ECO:0000256" key="7">
    <source>
        <dbReference type="ARBA" id="ARBA00047761"/>
    </source>
</evidence>
<keyword evidence="3" id="KW-0479">Metal-binding</keyword>
<organism evidence="10 11">
    <name type="scientific">Lottiidibacillus patelloidae</name>
    <dbReference type="NCBI Taxonomy" id="2670334"/>
    <lineage>
        <taxon>Bacteria</taxon>
        <taxon>Bacillati</taxon>
        <taxon>Bacillota</taxon>
        <taxon>Bacilli</taxon>
        <taxon>Bacillales</taxon>
        <taxon>Bacillaceae</taxon>
        <taxon>Lottiidibacillus</taxon>
    </lineage>
</organism>
<dbReference type="GO" id="GO:0046872">
    <property type="term" value="F:metal ion binding"/>
    <property type="evidence" value="ECO:0007669"/>
    <property type="project" value="UniProtKB-KW"/>
</dbReference>
<evidence type="ECO:0000256" key="2">
    <source>
        <dbReference type="ARBA" id="ARBA00013081"/>
    </source>
</evidence>
<dbReference type="CDD" id="cd00143">
    <property type="entry name" value="PP2Cc"/>
    <property type="match status" value="1"/>
</dbReference>